<reference evidence="2 3" key="1">
    <citation type="submission" date="2016-12" db="EMBL/GenBank/DDBJ databases">
        <title>The new phylogeny of genus Mycobacterium.</title>
        <authorList>
            <person name="Tortoli E."/>
            <person name="Trovato A."/>
            <person name="Cirillo D.M."/>
        </authorList>
    </citation>
    <scope>NUCLEOTIDE SEQUENCE [LARGE SCALE GENOMIC DNA]</scope>
    <source>
        <strain evidence="2 3">DSM 44624</strain>
    </source>
</reference>
<protein>
    <submittedName>
        <fullName evidence="2">Uncharacterized protein</fullName>
    </submittedName>
</protein>
<name>A0A7I7WE89_9MYCO</name>
<dbReference type="EMBL" id="AP022607">
    <property type="protein sequence ID" value="BBZ15242.1"/>
    <property type="molecule type" value="Genomic_DNA"/>
</dbReference>
<gene>
    <name evidence="2" type="ORF">BST20_18225</name>
    <name evidence="1" type="ORF">MBRA_54370</name>
</gene>
<dbReference type="AlphaFoldDB" id="A0A7I7WE89"/>
<evidence type="ECO:0000313" key="2">
    <source>
        <dbReference type="EMBL" id="ORA35518.1"/>
    </source>
</evidence>
<dbReference type="Proteomes" id="UP000467379">
    <property type="component" value="Plasmid pJCM12687"/>
</dbReference>
<keyword evidence="1" id="KW-0614">Plasmid</keyword>
<geneLocation type="plasmid" evidence="1 4">
    <name>pJCM12687</name>
</geneLocation>
<evidence type="ECO:0000313" key="3">
    <source>
        <dbReference type="Proteomes" id="UP000192441"/>
    </source>
</evidence>
<keyword evidence="4" id="KW-1185">Reference proteome</keyword>
<sequence>MDEAGAVSAAESTPSSDDGLAFRGEVFVNFRHSRQWVDIKLFALPEGAGDDAVLAMLIGHRLYRDSYALGSQEKHEAPIHGPYRLEVLTSAAYSPVSAEDAEALLRTWAEYEVPLPDIQRDELERELYSRIRAASSCYQLANLGRSAWHDWGGVVGSSTGFHEFVLIDRATASVALVVASDD</sequence>
<accession>A0A7I7WE89</accession>
<dbReference type="EMBL" id="MVHM01000012">
    <property type="protein sequence ID" value="ORA35518.1"/>
    <property type="molecule type" value="Genomic_DNA"/>
</dbReference>
<organism evidence="2 3">
    <name type="scientific">Mycobacterium branderi</name>
    <dbReference type="NCBI Taxonomy" id="43348"/>
    <lineage>
        <taxon>Bacteria</taxon>
        <taxon>Bacillati</taxon>
        <taxon>Actinomycetota</taxon>
        <taxon>Actinomycetes</taxon>
        <taxon>Mycobacteriales</taxon>
        <taxon>Mycobacteriaceae</taxon>
        <taxon>Mycobacterium</taxon>
    </lineage>
</organism>
<reference evidence="1 4" key="2">
    <citation type="journal article" date="2019" name="Emerg. Microbes Infect.">
        <title>Comprehensive subspecies identification of 175 nontuberculous mycobacteria species based on 7547 genomic profiles.</title>
        <authorList>
            <person name="Matsumoto Y."/>
            <person name="Kinjo T."/>
            <person name="Motooka D."/>
            <person name="Nabeya D."/>
            <person name="Jung N."/>
            <person name="Uechi K."/>
            <person name="Horii T."/>
            <person name="Iida T."/>
            <person name="Fujita J."/>
            <person name="Nakamura S."/>
        </authorList>
    </citation>
    <scope>NUCLEOTIDE SEQUENCE [LARGE SCALE GENOMIC DNA]</scope>
    <source>
        <strain evidence="1 4">JCM 12687</strain>
        <plasmid evidence="1">pJCM12687</plasmid>
    </source>
</reference>
<evidence type="ECO:0000313" key="4">
    <source>
        <dbReference type="Proteomes" id="UP000467379"/>
    </source>
</evidence>
<evidence type="ECO:0000313" key="1">
    <source>
        <dbReference type="EMBL" id="BBZ15242.1"/>
    </source>
</evidence>
<dbReference type="Proteomes" id="UP000192441">
    <property type="component" value="Unassembled WGS sequence"/>
</dbReference>
<reference evidence="1" key="3">
    <citation type="submission" date="2020-02" db="EMBL/GenBank/DDBJ databases">
        <authorList>
            <person name="Matsumoto Y."/>
            <person name="Motooka D."/>
            <person name="Nakamura S."/>
        </authorList>
    </citation>
    <scope>NUCLEOTIDE SEQUENCE</scope>
    <source>
        <strain evidence="1">JCM 12687</strain>
        <plasmid evidence="1">pJCM12687</plasmid>
    </source>
</reference>
<proteinExistence type="predicted"/>